<evidence type="ECO:0000256" key="3">
    <source>
        <dbReference type="ARBA" id="ARBA00022729"/>
    </source>
</evidence>
<feature type="signal peptide" evidence="4">
    <location>
        <begin position="1"/>
        <end position="23"/>
    </location>
</feature>
<gene>
    <name evidence="5" type="ORF">IE4771_CH02326</name>
</gene>
<dbReference type="NCBIfam" id="TIGR00787">
    <property type="entry name" value="dctP"/>
    <property type="match status" value="1"/>
</dbReference>
<dbReference type="AlphaFoldDB" id="A0A060HWU8"/>
<keyword evidence="2" id="KW-0813">Transport</keyword>
<feature type="chain" id="PRO_5001583740" evidence="4">
    <location>
        <begin position="24"/>
        <end position="335"/>
    </location>
</feature>
<keyword evidence="3 4" id="KW-0732">Signal</keyword>
<evidence type="ECO:0000313" key="5">
    <source>
        <dbReference type="EMBL" id="AIC27433.1"/>
    </source>
</evidence>
<dbReference type="OrthoDB" id="9803763at2"/>
<name>A0A060HWU8_RHIET</name>
<dbReference type="Gene3D" id="3.40.190.170">
    <property type="entry name" value="Bacterial extracellular solute-binding protein, family 7"/>
    <property type="match status" value="1"/>
</dbReference>
<dbReference type="HOGENOM" id="CLU_036176_1_3_5"/>
<dbReference type="GO" id="GO:0030288">
    <property type="term" value="C:outer membrane-bounded periplasmic space"/>
    <property type="evidence" value="ECO:0007669"/>
    <property type="project" value="InterPro"/>
</dbReference>
<dbReference type="EMBL" id="CP006986">
    <property type="protein sequence ID" value="AIC27433.1"/>
    <property type="molecule type" value="Genomic_DNA"/>
</dbReference>
<dbReference type="InterPro" id="IPR004682">
    <property type="entry name" value="TRAP_DctP"/>
</dbReference>
<dbReference type="Pfam" id="PF03480">
    <property type="entry name" value="DctP"/>
    <property type="match status" value="1"/>
</dbReference>
<dbReference type="PANTHER" id="PTHR33376:SF7">
    <property type="entry name" value="C4-DICARBOXYLATE-BINDING PROTEIN DCTB"/>
    <property type="match status" value="1"/>
</dbReference>
<sequence length="335" mass="36965">MNRLAFIALSAAVGFGFLSPVQAEDKWDSQPWIDGAPVTMKLGYNTVRQYPHARAIERFVNRVAERTGENVQIETFPSEQAGNERAMLDSLMLGNLDIAKISTGVISTVVPEFGVFDLPYVFRDQDHMMKAVNGPVGQSLATKLEETGVKVLFWMEQGTRSFYTVKKPIATPDDLKGLKIRTTNSAVMIDTMTALGATATPMGFGDLYLGLKTGAVDGAENAPDAIWYAKQHEVSKYLSLTNHFRTPVAVVMNKAKFESLSPEYQEIILQTAKETQEWSGTLYSRVSDALLEKLKTNGMTISTVDEAPFRKAVESVYTKDAGDFGTLLDEIRAIK</sequence>
<evidence type="ECO:0000256" key="4">
    <source>
        <dbReference type="SAM" id="SignalP"/>
    </source>
</evidence>
<dbReference type="PANTHER" id="PTHR33376">
    <property type="match status" value="1"/>
</dbReference>
<evidence type="ECO:0000256" key="2">
    <source>
        <dbReference type="ARBA" id="ARBA00022448"/>
    </source>
</evidence>
<dbReference type="CDD" id="cd13603">
    <property type="entry name" value="PBP2_TRAP_Siap_TeaA_like"/>
    <property type="match status" value="1"/>
</dbReference>
<dbReference type="InterPro" id="IPR018389">
    <property type="entry name" value="DctP_fam"/>
</dbReference>
<dbReference type="SUPFAM" id="SSF53850">
    <property type="entry name" value="Periplasmic binding protein-like II"/>
    <property type="match status" value="1"/>
</dbReference>
<accession>A0A060HWU8</accession>
<comment type="similarity">
    <text evidence="1">Belongs to the bacterial solute-binding protein 7 family.</text>
</comment>
<dbReference type="PIRSF" id="PIRSF006470">
    <property type="entry name" value="DctB"/>
    <property type="match status" value="1"/>
</dbReference>
<evidence type="ECO:0000256" key="1">
    <source>
        <dbReference type="ARBA" id="ARBA00009023"/>
    </source>
</evidence>
<dbReference type="GO" id="GO:0055085">
    <property type="term" value="P:transmembrane transport"/>
    <property type="evidence" value="ECO:0007669"/>
    <property type="project" value="InterPro"/>
</dbReference>
<protein>
    <submittedName>
        <fullName evidence="5">TRAP dicarboxylate transporter substrate-binding protein DctP subunit</fullName>
    </submittedName>
</protein>
<dbReference type="InterPro" id="IPR038404">
    <property type="entry name" value="TRAP_DctP_sf"/>
</dbReference>
<dbReference type="KEGG" id="rei:IE4771_CH02326"/>
<proteinExistence type="inferred from homology"/>
<reference evidence="5 6" key="1">
    <citation type="submission" date="2013-12" db="EMBL/GenBank/DDBJ databases">
        <title>Complete genome sequence of Rhizobium etli bv. mimosae IE4771.</title>
        <authorList>
            <person name="Bustos P."/>
            <person name="Santamaria R.I."/>
            <person name="Lozano L."/>
            <person name="Ormeno-Orrillo E."/>
            <person name="Rogel M.A."/>
            <person name="Romero D."/>
            <person name="Cevallos M.A."/>
            <person name="Martinez-Romero E."/>
            <person name="Gonzalez V."/>
        </authorList>
    </citation>
    <scope>NUCLEOTIDE SEQUENCE [LARGE SCALE GENOMIC DNA]</scope>
    <source>
        <strain evidence="5 6">IE4771</strain>
    </source>
</reference>
<evidence type="ECO:0000313" key="6">
    <source>
        <dbReference type="Proteomes" id="UP000027180"/>
    </source>
</evidence>
<dbReference type="Proteomes" id="UP000027180">
    <property type="component" value="Chromosome"/>
</dbReference>
<organism evidence="5 6">
    <name type="scientific">Rhizobium etli bv. mimosae str. IE4771</name>
    <dbReference type="NCBI Taxonomy" id="1432050"/>
    <lineage>
        <taxon>Bacteria</taxon>
        <taxon>Pseudomonadati</taxon>
        <taxon>Pseudomonadota</taxon>
        <taxon>Alphaproteobacteria</taxon>
        <taxon>Hyphomicrobiales</taxon>
        <taxon>Rhizobiaceae</taxon>
        <taxon>Rhizobium/Agrobacterium group</taxon>
        <taxon>Rhizobium</taxon>
    </lineage>
</organism>
<dbReference type="NCBIfam" id="NF037995">
    <property type="entry name" value="TRAP_S1"/>
    <property type="match status" value="1"/>
</dbReference>